<comment type="caution">
    <text evidence="1">The sequence shown here is derived from an EMBL/GenBank/DDBJ whole genome shotgun (WGS) entry which is preliminary data.</text>
</comment>
<evidence type="ECO:0000313" key="2">
    <source>
        <dbReference type="Proteomes" id="UP000215506"/>
    </source>
</evidence>
<dbReference type="EMBL" id="NGAF01000013">
    <property type="protein sequence ID" value="OXR42638.1"/>
    <property type="molecule type" value="Genomic_DNA"/>
</dbReference>
<proteinExistence type="predicted"/>
<dbReference type="RefSeq" id="WP_094026947.1">
    <property type="nucleotide sequence ID" value="NZ_NGAF01000013.1"/>
</dbReference>
<name>A0A231H1B0_9NOCA</name>
<organism evidence="1 2">
    <name type="scientific">Nocardia cerradoensis</name>
    <dbReference type="NCBI Taxonomy" id="85688"/>
    <lineage>
        <taxon>Bacteria</taxon>
        <taxon>Bacillati</taxon>
        <taxon>Actinomycetota</taxon>
        <taxon>Actinomycetes</taxon>
        <taxon>Mycobacteriales</taxon>
        <taxon>Nocardiaceae</taxon>
        <taxon>Nocardia</taxon>
    </lineage>
</organism>
<protein>
    <recommendedName>
        <fullName evidence="3">PI3K/PI4K catalytic domain-containing protein</fullName>
    </recommendedName>
</protein>
<reference evidence="1 2" key="1">
    <citation type="submission" date="2017-07" db="EMBL/GenBank/DDBJ databases">
        <title>First draft Genome Sequence of Nocardia cerradoensis isolated from human infection.</title>
        <authorList>
            <person name="Carrasco G."/>
        </authorList>
    </citation>
    <scope>NUCLEOTIDE SEQUENCE [LARGE SCALE GENOMIC DNA]</scope>
    <source>
        <strain evidence="1 2">CNM20130759</strain>
    </source>
</reference>
<accession>A0A231H1B0</accession>
<dbReference type="InterPro" id="IPR022292">
    <property type="entry name" value="CHP03843"/>
</dbReference>
<dbReference type="AlphaFoldDB" id="A0A231H1B0"/>
<evidence type="ECO:0008006" key="3">
    <source>
        <dbReference type="Google" id="ProtNLM"/>
    </source>
</evidence>
<dbReference type="Proteomes" id="UP000215506">
    <property type="component" value="Unassembled WGS sequence"/>
</dbReference>
<dbReference type="NCBIfam" id="TIGR03843">
    <property type="entry name" value="SCO1664 family protein"/>
    <property type="match status" value="1"/>
</dbReference>
<sequence length="280" mass="29644">MTTRAAAADEGAARDGLYSGELSIIGRVTTASNLTLVCEIDAPAVDGGGEPLRVVYKPVRGERPLWDFPDGTLAGREVASYLVSAALGWSVIPETILREGPLGPGMVQRWIETVDPGESAPQRLDLVDLVPAGAVPAGFREVLRAVDGTGARVSLVHADDPRLRRMAVLDVLLNNADRKGGHALEGVDGGVYGVDHGICLHSEPKLRTVLWGWAGEPVGEELLGDIAGFADRLSGPIGAALAEHITDDEIEALEARARELLNDPVLPQPISSRPIPWPAF</sequence>
<evidence type="ECO:0000313" key="1">
    <source>
        <dbReference type="EMBL" id="OXR42638.1"/>
    </source>
</evidence>
<gene>
    <name evidence="1" type="ORF">B7C42_05416</name>
</gene>
<keyword evidence="2" id="KW-1185">Reference proteome</keyword>